<dbReference type="AlphaFoldDB" id="A0AAN7X9P9"/>
<keyword evidence="2" id="KW-0964">Secreted</keyword>
<dbReference type="PANTHER" id="PTHR13723:SF141">
    <property type="entry name" value="A DISINTEGRIN AND METALLOPROTEINASE WITH THROMBOSPONDIN MOTIFS 2"/>
    <property type="match status" value="1"/>
</dbReference>
<dbReference type="SMART" id="SM00209">
    <property type="entry name" value="TSP1"/>
    <property type="match status" value="2"/>
</dbReference>
<feature type="region of interest" description="Disordered" evidence="5">
    <location>
        <begin position="392"/>
        <end position="411"/>
    </location>
</feature>
<dbReference type="GO" id="GO:0004222">
    <property type="term" value="F:metalloendopeptidase activity"/>
    <property type="evidence" value="ECO:0007669"/>
    <property type="project" value="TreeGrafter"/>
</dbReference>
<keyword evidence="8" id="KW-1185">Reference proteome</keyword>
<evidence type="ECO:0000313" key="8">
    <source>
        <dbReference type="Proteomes" id="UP001346869"/>
    </source>
</evidence>
<dbReference type="Proteomes" id="UP001346869">
    <property type="component" value="Unassembled WGS sequence"/>
</dbReference>
<name>A0AAN7X9P9_ELEMC</name>
<evidence type="ECO:0000259" key="6">
    <source>
        <dbReference type="PROSITE" id="PS50900"/>
    </source>
</evidence>
<dbReference type="GO" id="GO:0005576">
    <property type="term" value="C:extracellular region"/>
    <property type="evidence" value="ECO:0007669"/>
    <property type="project" value="UniProtKB-SubCell"/>
</dbReference>
<dbReference type="InterPro" id="IPR050439">
    <property type="entry name" value="ADAMTS_ADAMTS-like"/>
</dbReference>
<dbReference type="SUPFAM" id="SSF82895">
    <property type="entry name" value="TSP-1 type 1 repeat"/>
    <property type="match status" value="2"/>
</dbReference>
<dbReference type="Pfam" id="PF19030">
    <property type="entry name" value="TSP1_ADAMTS"/>
    <property type="match status" value="2"/>
</dbReference>
<dbReference type="GO" id="GO:0031012">
    <property type="term" value="C:extracellular matrix"/>
    <property type="evidence" value="ECO:0007669"/>
    <property type="project" value="TreeGrafter"/>
</dbReference>
<dbReference type="Gene3D" id="2.20.100.10">
    <property type="entry name" value="Thrombospondin type-1 (TSP1) repeat"/>
    <property type="match status" value="1"/>
</dbReference>
<accession>A0AAN7X9P9</accession>
<gene>
    <name evidence="7" type="ORF">PBY51_002264</name>
</gene>
<dbReference type="InterPro" id="IPR010909">
    <property type="entry name" value="PLAC"/>
</dbReference>
<reference evidence="7 8" key="2">
    <citation type="journal article" date="2023" name="Mol. Biol. Evol.">
        <title>Genomics of Secondarily Temperate Adaptation in the Only Non-Antarctic Icefish.</title>
        <authorList>
            <person name="Rivera-Colon A.G."/>
            <person name="Rayamajhi N."/>
            <person name="Minhas B.F."/>
            <person name="Madrigal G."/>
            <person name="Bilyk K.T."/>
            <person name="Yoon V."/>
            <person name="Hune M."/>
            <person name="Gregory S."/>
            <person name="Cheng C.H.C."/>
            <person name="Catchen J.M."/>
        </authorList>
    </citation>
    <scope>NUCLEOTIDE SEQUENCE [LARGE SCALE GENOMIC DNA]</scope>
    <source>
        <strain evidence="7">JMC-PN-2008</strain>
    </source>
</reference>
<dbReference type="InterPro" id="IPR036383">
    <property type="entry name" value="TSP1_rpt_sf"/>
</dbReference>
<evidence type="ECO:0000256" key="2">
    <source>
        <dbReference type="ARBA" id="ARBA00022525"/>
    </source>
</evidence>
<proteinExistence type="predicted"/>
<organism evidence="7 8">
    <name type="scientific">Eleginops maclovinus</name>
    <name type="common">Patagonian blennie</name>
    <name type="synonym">Eleginus maclovinus</name>
    <dbReference type="NCBI Taxonomy" id="56733"/>
    <lineage>
        <taxon>Eukaryota</taxon>
        <taxon>Metazoa</taxon>
        <taxon>Chordata</taxon>
        <taxon>Craniata</taxon>
        <taxon>Vertebrata</taxon>
        <taxon>Euteleostomi</taxon>
        <taxon>Actinopterygii</taxon>
        <taxon>Neopterygii</taxon>
        <taxon>Teleostei</taxon>
        <taxon>Neoteleostei</taxon>
        <taxon>Acanthomorphata</taxon>
        <taxon>Eupercaria</taxon>
        <taxon>Perciformes</taxon>
        <taxon>Notothenioidei</taxon>
        <taxon>Eleginopidae</taxon>
        <taxon>Eleginops</taxon>
    </lineage>
</organism>
<keyword evidence="3" id="KW-0732">Signal</keyword>
<reference evidence="7 8" key="1">
    <citation type="journal article" date="2023" name="Genes (Basel)">
        <title>Chromosome-Level Genome Assembly and Circadian Gene Repertoire of the Patagonia Blennie Eleginops maclovinus-The Closest Ancestral Proxy of Antarctic Cryonotothenioids.</title>
        <authorList>
            <person name="Cheng C.C."/>
            <person name="Rivera-Colon A.G."/>
            <person name="Minhas B.F."/>
            <person name="Wilson L."/>
            <person name="Rayamajhi N."/>
            <person name="Vargas-Chacoff L."/>
            <person name="Catchen J.M."/>
        </authorList>
    </citation>
    <scope>NUCLEOTIDE SEQUENCE [LARGE SCALE GENOMIC DNA]</scope>
    <source>
        <strain evidence="7">JMC-PN-2008</strain>
    </source>
</reference>
<dbReference type="PROSITE" id="PS50900">
    <property type="entry name" value="PLAC"/>
    <property type="match status" value="1"/>
</dbReference>
<evidence type="ECO:0000313" key="7">
    <source>
        <dbReference type="EMBL" id="KAK5858095.1"/>
    </source>
</evidence>
<sequence>MIQRTFCSNINKPRAISRTCNMDTCSTSRWVTGEWEDCSTSCGQTGWQRRWVGCQQESSSGKQQRSVHSKLCGEDRPEGKRTCNRIPCPAAWRAGPWTPCSVSCGNGTQERQVVCSSPGGSAQNCSDPLPITTRTCQPPPCSGDQKNAIIKWLSRSNPAFPAPKISSRQRCRGDRSVFCRMEVLSQYCSIAGYRQMCCKSCSEGNLRNSTFSDNSTYSNNSTFSDNSTYSNNSTFSDNSTNLKDSNNFSSTFPSTTDSSLWGLTMETLTAASTSSWTHSSIFISMPPPRSTETPAPTSGSTTDFVYASKKNCSSTCIQEENYHYKASCYNSWRSKFNPRKENNSVDEVPYRIVGLDGDVGRGQQNYFVPQMPPVRERTQNKRIQQLLNEMRRKDLLRRNREGRTDRKPAGL</sequence>
<feature type="domain" description="PLAC" evidence="6">
    <location>
        <begin position="167"/>
        <end position="205"/>
    </location>
</feature>
<dbReference type="EMBL" id="JAUZQC010000015">
    <property type="protein sequence ID" value="KAK5858095.1"/>
    <property type="molecule type" value="Genomic_DNA"/>
</dbReference>
<evidence type="ECO:0000256" key="1">
    <source>
        <dbReference type="ARBA" id="ARBA00004613"/>
    </source>
</evidence>
<keyword evidence="4" id="KW-0677">Repeat</keyword>
<protein>
    <recommendedName>
        <fullName evidence="6">PLAC domain-containing protein</fullName>
    </recommendedName>
</protein>
<evidence type="ECO:0000256" key="5">
    <source>
        <dbReference type="SAM" id="MobiDB-lite"/>
    </source>
</evidence>
<evidence type="ECO:0000256" key="3">
    <source>
        <dbReference type="ARBA" id="ARBA00022729"/>
    </source>
</evidence>
<dbReference type="InterPro" id="IPR000884">
    <property type="entry name" value="TSP1_rpt"/>
</dbReference>
<dbReference type="PROSITE" id="PS50092">
    <property type="entry name" value="TSP1"/>
    <property type="match status" value="2"/>
</dbReference>
<dbReference type="PANTHER" id="PTHR13723">
    <property type="entry name" value="ADAMTS A DISINTEGRIN AND METALLOPROTEASE WITH THROMBOSPONDIN MOTIFS PROTEASE"/>
    <property type="match status" value="1"/>
</dbReference>
<dbReference type="GO" id="GO:0030198">
    <property type="term" value="P:extracellular matrix organization"/>
    <property type="evidence" value="ECO:0007669"/>
    <property type="project" value="TreeGrafter"/>
</dbReference>
<evidence type="ECO:0000256" key="4">
    <source>
        <dbReference type="ARBA" id="ARBA00022737"/>
    </source>
</evidence>
<comment type="caution">
    <text evidence="7">The sequence shown here is derived from an EMBL/GenBank/DDBJ whole genome shotgun (WGS) entry which is preliminary data.</text>
</comment>
<comment type="subcellular location">
    <subcellularLocation>
        <location evidence="1">Secreted</location>
    </subcellularLocation>
</comment>
<dbReference type="GO" id="GO:0006508">
    <property type="term" value="P:proteolysis"/>
    <property type="evidence" value="ECO:0007669"/>
    <property type="project" value="TreeGrafter"/>
</dbReference>